<sequence length="193" mass="21686">MKFTIDGSPVWFHGISGDVYSLQKWTSTSLKSDGGGGYIHPVYGGQINAPQIRSSTEQHQNFWIVSPSGHEREMSDANIRCREGQRVTLIWGASEGVEDGKYLLFYNHNTDSLTFYDDAFNGKSSFKDLNASASESHMSIIIWTLAIPTLGISLLFFIPLIIKMARRLAPITQKYRLFTQELLKNPDFISSIS</sequence>
<keyword evidence="1" id="KW-0472">Membrane</keyword>
<dbReference type="GeneID" id="98303367"/>
<reference evidence="2 3" key="1">
    <citation type="submission" date="2017-04" db="EMBL/GenBank/DDBJ databases">
        <title>Kefir bacterial isolates.</title>
        <authorList>
            <person name="Kim Y."/>
            <person name="Blasche S."/>
            <person name="Patil K.R."/>
        </authorList>
    </citation>
    <scope>NUCLEOTIDE SEQUENCE [LARGE SCALE GENOMIC DNA]</scope>
    <source>
        <strain evidence="2 3">KR-2</strain>
    </source>
</reference>
<keyword evidence="1" id="KW-0812">Transmembrane</keyword>
<protein>
    <submittedName>
        <fullName evidence="2">Uncharacterized protein</fullName>
    </submittedName>
</protein>
<dbReference type="RefSeq" id="WP_048854709.1">
    <property type="nucleotide sequence ID" value="NZ_BAMZ01000027.1"/>
</dbReference>
<name>A0A270BW67_9PROT</name>
<feature type="transmembrane region" description="Helical" evidence="1">
    <location>
        <begin position="140"/>
        <end position="162"/>
    </location>
</feature>
<evidence type="ECO:0000256" key="1">
    <source>
        <dbReference type="SAM" id="Phobius"/>
    </source>
</evidence>
<keyword evidence="1" id="KW-1133">Transmembrane helix</keyword>
<evidence type="ECO:0000313" key="2">
    <source>
        <dbReference type="EMBL" id="PAL29307.1"/>
    </source>
</evidence>
<gene>
    <name evidence="2" type="ORF">B9K05_01255</name>
</gene>
<dbReference type="Proteomes" id="UP000216033">
    <property type="component" value="Unassembled WGS sequence"/>
</dbReference>
<keyword evidence="3" id="KW-1185">Reference proteome</keyword>
<proteinExistence type="predicted"/>
<comment type="caution">
    <text evidence="2">The sequence shown here is derived from an EMBL/GenBank/DDBJ whole genome shotgun (WGS) entry which is preliminary data.</text>
</comment>
<accession>A0A270BW67</accession>
<dbReference type="AlphaFoldDB" id="A0A270BW67"/>
<dbReference type="OrthoDB" id="7222003at2"/>
<organism evidence="2 3">
    <name type="scientific">Acetobacter syzygii</name>
    <dbReference type="NCBI Taxonomy" id="146476"/>
    <lineage>
        <taxon>Bacteria</taxon>
        <taxon>Pseudomonadati</taxon>
        <taxon>Pseudomonadota</taxon>
        <taxon>Alphaproteobacteria</taxon>
        <taxon>Acetobacterales</taxon>
        <taxon>Acetobacteraceae</taxon>
        <taxon>Acetobacter</taxon>
    </lineage>
</organism>
<evidence type="ECO:0000313" key="3">
    <source>
        <dbReference type="Proteomes" id="UP000216033"/>
    </source>
</evidence>
<dbReference type="EMBL" id="NDFP01000001">
    <property type="protein sequence ID" value="PAL29307.1"/>
    <property type="molecule type" value="Genomic_DNA"/>
</dbReference>
<dbReference type="STRING" id="1231343.Absy_027_152"/>